<sequence>QAEWNAIKHDDKLINQKLKNYSSANMKRRGGLMNFWSKQMKSSTSSNTTSTSSNTMSTSSNTTSTSSNTTSTSDHLHNSSSSLAFSSSTFQQLGDNAGPQQVPSSPPSVAT</sequence>
<accession>A0A822CG24</accession>
<feature type="compositionally biased region" description="Low complexity" evidence="1">
    <location>
        <begin position="99"/>
        <end position="111"/>
    </location>
</feature>
<evidence type="ECO:0000313" key="2">
    <source>
        <dbReference type="EMBL" id="CAF5042656.1"/>
    </source>
</evidence>
<evidence type="ECO:0000256" key="1">
    <source>
        <dbReference type="SAM" id="MobiDB-lite"/>
    </source>
</evidence>
<dbReference type="AlphaFoldDB" id="A0A822CG24"/>
<feature type="compositionally biased region" description="Low complexity" evidence="1">
    <location>
        <begin position="42"/>
        <end position="88"/>
    </location>
</feature>
<reference evidence="2" key="1">
    <citation type="submission" date="2021-02" db="EMBL/GenBank/DDBJ databases">
        <authorList>
            <person name="Nowell W R."/>
        </authorList>
    </citation>
    <scope>NUCLEOTIDE SEQUENCE</scope>
</reference>
<feature type="non-terminal residue" evidence="2">
    <location>
        <position position="1"/>
    </location>
</feature>
<proteinExistence type="predicted"/>
<feature type="non-terminal residue" evidence="2">
    <location>
        <position position="111"/>
    </location>
</feature>
<protein>
    <submittedName>
        <fullName evidence="2">Uncharacterized protein</fullName>
    </submittedName>
</protein>
<dbReference type="EMBL" id="CAJOBR010047565">
    <property type="protein sequence ID" value="CAF5042656.1"/>
    <property type="molecule type" value="Genomic_DNA"/>
</dbReference>
<organism evidence="2 3">
    <name type="scientific">Rotaria socialis</name>
    <dbReference type="NCBI Taxonomy" id="392032"/>
    <lineage>
        <taxon>Eukaryota</taxon>
        <taxon>Metazoa</taxon>
        <taxon>Spiralia</taxon>
        <taxon>Gnathifera</taxon>
        <taxon>Rotifera</taxon>
        <taxon>Eurotatoria</taxon>
        <taxon>Bdelloidea</taxon>
        <taxon>Philodinida</taxon>
        <taxon>Philodinidae</taxon>
        <taxon>Rotaria</taxon>
    </lineage>
</organism>
<name>A0A822CG24_9BILA</name>
<gene>
    <name evidence="2" type="ORF">QYT958_LOCUS41507</name>
</gene>
<comment type="caution">
    <text evidence="2">The sequence shown here is derived from an EMBL/GenBank/DDBJ whole genome shotgun (WGS) entry which is preliminary data.</text>
</comment>
<feature type="region of interest" description="Disordered" evidence="1">
    <location>
        <begin position="32"/>
        <end position="111"/>
    </location>
</feature>
<evidence type="ECO:0000313" key="3">
    <source>
        <dbReference type="Proteomes" id="UP000663848"/>
    </source>
</evidence>
<dbReference type="Proteomes" id="UP000663848">
    <property type="component" value="Unassembled WGS sequence"/>
</dbReference>